<keyword evidence="2" id="KW-1185">Reference proteome</keyword>
<sequence length="141" mass="15716">MDLFLLLNKFHRPPVGQGRGGSGAYPANTVLKVPKGGFWSFQILYNYTETMSSVNSAACLLARNHFYQNISPTNKIQTVYSFPGRPSHARQMQVTVWKTASSHQGLPGQKTRRRVLSLVWKSSLSSPVLSKQIDSANHVIK</sequence>
<comment type="caution">
    <text evidence="1">The sequence shown here is derived from an EMBL/GenBank/DDBJ whole genome shotgun (WGS) entry which is preliminary data.</text>
</comment>
<proteinExistence type="predicted"/>
<dbReference type="Proteomes" id="UP000593565">
    <property type="component" value="Unassembled WGS sequence"/>
</dbReference>
<dbReference type="AlphaFoldDB" id="A0A7J6A9Y1"/>
<dbReference type="EMBL" id="JAAGNN010000017">
    <property type="protein sequence ID" value="KAF4078248.1"/>
    <property type="molecule type" value="Genomic_DNA"/>
</dbReference>
<reference evidence="1 2" key="1">
    <citation type="submission" date="2020-02" db="EMBL/GenBank/DDBJ databases">
        <title>A chromosome-scale genome assembly of the black bullhead catfish (Ameiurus melas).</title>
        <authorList>
            <person name="Wen M."/>
            <person name="Zham M."/>
            <person name="Cabau C."/>
            <person name="Klopp C."/>
            <person name="Donnadieu C."/>
            <person name="Roques C."/>
            <person name="Bouchez O."/>
            <person name="Lampietro C."/>
            <person name="Jouanno E."/>
            <person name="Herpin A."/>
            <person name="Louis A."/>
            <person name="Berthelot C."/>
            <person name="Parey E."/>
            <person name="Roest-Crollius H."/>
            <person name="Braasch I."/>
            <person name="Postlethwait J."/>
            <person name="Robinson-Rechavi M."/>
            <person name="Echchiki A."/>
            <person name="Begum T."/>
            <person name="Montfort J."/>
            <person name="Schartl M."/>
            <person name="Bobe J."/>
            <person name="Guiguen Y."/>
        </authorList>
    </citation>
    <scope>NUCLEOTIDE SEQUENCE [LARGE SCALE GENOMIC DNA]</scope>
    <source>
        <strain evidence="1">M_S1</strain>
        <tissue evidence="1">Blood</tissue>
    </source>
</reference>
<evidence type="ECO:0000313" key="1">
    <source>
        <dbReference type="EMBL" id="KAF4078248.1"/>
    </source>
</evidence>
<name>A0A7J6A9Y1_AMEME</name>
<accession>A0A7J6A9Y1</accession>
<organism evidence="1 2">
    <name type="scientific">Ameiurus melas</name>
    <name type="common">Black bullhead</name>
    <name type="synonym">Silurus melas</name>
    <dbReference type="NCBI Taxonomy" id="219545"/>
    <lineage>
        <taxon>Eukaryota</taxon>
        <taxon>Metazoa</taxon>
        <taxon>Chordata</taxon>
        <taxon>Craniata</taxon>
        <taxon>Vertebrata</taxon>
        <taxon>Euteleostomi</taxon>
        <taxon>Actinopterygii</taxon>
        <taxon>Neopterygii</taxon>
        <taxon>Teleostei</taxon>
        <taxon>Ostariophysi</taxon>
        <taxon>Siluriformes</taxon>
        <taxon>Ictaluridae</taxon>
        <taxon>Ameiurus</taxon>
    </lineage>
</organism>
<gene>
    <name evidence="1" type="ORF">AMELA_G00197080</name>
</gene>
<evidence type="ECO:0000313" key="2">
    <source>
        <dbReference type="Proteomes" id="UP000593565"/>
    </source>
</evidence>
<protein>
    <submittedName>
        <fullName evidence="1">Uncharacterized protein</fullName>
    </submittedName>
</protein>